<dbReference type="PANTHER" id="PTHR46566">
    <property type="entry name" value="1-PHOSPHOFRUCTOKINASE-RELATED"/>
    <property type="match status" value="1"/>
</dbReference>
<evidence type="ECO:0000256" key="5">
    <source>
        <dbReference type="ARBA" id="ARBA00022840"/>
    </source>
</evidence>
<dbReference type="GO" id="GO:0044281">
    <property type="term" value="P:small molecule metabolic process"/>
    <property type="evidence" value="ECO:0007669"/>
    <property type="project" value="UniProtKB-ARBA"/>
</dbReference>
<keyword evidence="3 7" id="KW-0547">Nucleotide-binding</keyword>
<dbReference type="PIRSF" id="PIRSF000535">
    <property type="entry name" value="1PFK/6PFK/LacC"/>
    <property type="match status" value="1"/>
</dbReference>
<comment type="catalytic activity">
    <reaction evidence="6 8">
        <text>beta-D-fructose 1-phosphate + ATP = beta-D-fructose 1,6-bisphosphate + ADP + H(+)</text>
        <dbReference type="Rhea" id="RHEA:14213"/>
        <dbReference type="ChEBI" id="CHEBI:15378"/>
        <dbReference type="ChEBI" id="CHEBI:30616"/>
        <dbReference type="ChEBI" id="CHEBI:32966"/>
        <dbReference type="ChEBI" id="CHEBI:138881"/>
        <dbReference type="ChEBI" id="CHEBI:456216"/>
        <dbReference type="EC" id="2.7.1.56"/>
    </reaction>
</comment>
<feature type="domain" description="Carbohydrate kinase PfkB" evidence="9">
    <location>
        <begin position="11"/>
        <end position="283"/>
    </location>
</feature>
<dbReference type="InterPro" id="IPR022463">
    <property type="entry name" value="1-PFruKinase"/>
</dbReference>
<organism evidence="10 11">
    <name type="scientific">Listeria grayi</name>
    <name type="common">Listeria murrayi</name>
    <dbReference type="NCBI Taxonomy" id="1641"/>
    <lineage>
        <taxon>Bacteria</taxon>
        <taxon>Bacillati</taxon>
        <taxon>Bacillota</taxon>
        <taxon>Bacilli</taxon>
        <taxon>Bacillales</taxon>
        <taxon>Listeriaceae</taxon>
        <taxon>Listeria</taxon>
    </lineage>
</organism>
<dbReference type="GO" id="GO:0005829">
    <property type="term" value="C:cytosol"/>
    <property type="evidence" value="ECO:0007669"/>
    <property type="project" value="TreeGrafter"/>
</dbReference>
<protein>
    <recommendedName>
        <fullName evidence="7">Tagatose-6-phosphate kinase</fullName>
        <ecNumber evidence="7">2.7.1.144</ecNumber>
    </recommendedName>
</protein>
<dbReference type="EC" id="2.7.1.144" evidence="7"/>
<name>A0A378MCZ3_LISGR</name>
<dbReference type="GO" id="GO:0005524">
    <property type="term" value="F:ATP binding"/>
    <property type="evidence" value="ECO:0007669"/>
    <property type="project" value="UniProtKB-UniRule"/>
</dbReference>
<dbReference type="Pfam" id="PF00294">
    <property type="entry name" value="PfkB"/>
    <property type="match status" value="1"/>
</dbReference>
<reference evidence="10 11" key="1">
    <citation type="submission" date="2018-06" db="EMBL/GenBank/DDBJ databases">
        <authorList>
            <consortium name="Pathogen Informatics"/>
            <person name="Doyle S."/>
        </authorList>
    </citation>
    <scope>NUCLEOTIDE SEQUENCE [LARGE SCALE GENOMIC DNA]</scope>
    <source>
        <strain evidence="11">NCTC 10815</strain>
    </source>
</reference>
<dbReference type="GO" id="GO:0005988">
    <property type="term" value="P:lactose metabolic process"/>
    <property type="evidence" value="ECO:0007669"/>
    <property type="project" value="UniProtKB-KW"/>
</dbReference>
<evidence type="ECO:0000256" key="2">
    <source>
        <dbReference type="ARBA" id="ARBA00022679"/>
    </source>
</evidence>
<dbReference type="Gene3D" id="3.40.1190.20">
    <property type="match status" value="1"/>
</dbReference>
<keyword evidence="2 7" id="KW-0808">Transferase</keyword>
<evidence type="ECO:0000256" key="1">
    <source>
        <dbReference type="ARBA" id="ARBA00005380"/>
    </source>
</evidence>
<proteinExistence type="inferred from homology"/>
<dbReference type="PANTHER" id="PTHR46566:SF1">
    <property type="entry name" value="1-PHOSPHOFRUCTOKINASE"/>
    <property type="match status" value="1"/>
</dbReference>
<evidence type="ECO:0000256" key="7">
    <source>
        <dbReference type="PIRNR" id="PIRNR000535"/>
    </source>
</evidence>
<keyword evidence="5 7" id="KW-0067">ATP-binding</keyword>
<dbReference type="CDD" id="cd01164">
    <property type="entry name" value="FruK_PfkB_like"/>
    <property type="match status" value="1"/>
</dbReference>
<dbReference type="InterPro" id="IPR029056">
    <property type="entry name" value="Ribokinase-like"/>
</dbReference>
<dbReference type="SUPFAM" id="SSF53613">
    <property type="entry name" value="Ribokinase-like"/>
    <property type="match status" value="1"/>
</dbReference>
<dbReference type="UniPathway" id="UPA00704">
    <property type="reaction ID" value="UER00715"/>
</dbReference>
<dbReference type="GO" id="GO:0016052">
    <property type="term" value="P:carbohydrate catabolic process"/>
    <property type="evidence" value="ECO:0007669"/>
    <property type="project" value="UniProtKB-ARBA"/>
</dbReference>
<dbReference type="NCBIfam" id="TIGR03168">
    <property type="entry name" value="1-PFK"/>
    <property type="match status" value="1"/>
</dbReference>
<comment type="function">
    <text evidence="8">Catalyzes the ATP-dependent phosphorylation of fructose-l-phosphate to fructose-l,6-bisphosphate.</text>
</comment>
<keyword evidence="4 8" id="KW-0418">Kinase</keyword>
<dbReference type="GO" id="GO:2001059">
    <property type="term" value="P:D-tagatose 6-phosphate catabolic process"/>
    <property type="evidence" value="ECO:0007669"/>
    <property type="project" value="UniProtKB-UniPathway"/>
</dbReference>
<dbReference type="InterPro" id="IPR002173">
    <property type="entry name" value="Carboh/pur_kinase_PfkB_CS"/>
</dbReference>
<dbReference type="AlphaFoldDB" id="A0A378MCZ3"/>
<comment type="similarity">
    <text evidence="7">Belongs to the carbohydrate kinase PfkB family. LacC subfamily.</text>
</comment>
<dbReference type="GO" id="GO:0009024">
    <property type="term" value="F:tagatose-6-phosphate kinase activity"/>
    <property type="evidence" value="ECO:0007669"/>
    <property type="project" value="UniProtKB-EC"/>
</dbReference>
<evidence type="ECO:0000313" key="10">
    <source>
        <dbReference type="EMBL" id="STY44161.1"/>
    </source>
</evidence>
<comment type="pathway">
    <text evidence="7">Carbohydrate metabolism; D-tagatose 6-phosphate degradation; D-glyceraldehyde 3-phosphate and glycerone phosphate from D-tagatose 6-phosphate: step 1/2.</text>
</comment>
<dbReference type="RefSeq" id="WP_003754340.1">
    <property type="nucleotide sequence ID" value="NZ_CABKNG010000001.1"/>
</dbReference>
<dbReference type="NCBIfam" id="TIGR03828">
    <property type="entry name" value="pfkB"/>
    <property type="match status" value="1"/>
</dbReference>
<sequence>MIYTVTVNPSIDYIVKVEDLKLGDLNRMKADYKLPGGKGINVSRVLKQLQVENTATGFLGGFTGDFINNQLLKEGIHTHFTAIEDDTRINIKLKHGEETEINGLGPAITEAEKAKFFEWLQVIQAEDIIILSGSVPPALGNHFYEEVITRCNEKNAEFMIDTTGQELLAALEHQPILVKPNHHELAELFETTFTKKEEIIPYGQKLLALGAKHVIVSMAGDGALLFVDDQVYFAEALKGKLENSVGAGDSMVAGFLGEFDRHHDAVEAFKVGVATGGATAFSTDLAKASLIQKLLPQVKISKLTTEGN</sequence>
<dbReference type="FunFam" id="3.40.1190.20:FF:000001">
    <property type="entry name" value="Phosphofructokinase"/>
    <property type="match status" value="1"/>
</dbReference>
<evidence type="ECO:0000256" key="6">
    <source>
        <dbReference type="ARBA" id="ARBA00047745"/>
    </source>
</evidence>
<dbReference type="InterPro" id="IPR011611">
    <property type="entry name" value="PfkB_dom"/>
</dbReference>
<accession>A0A378MCZ3</accession>
<evidence type="ECO:0000256" key="4">
    <source>
        <dbReference type="ARBA" id="ARBA00022777"/>
    </source>
</evidence>
<comment type="catalytic activity">
    <reaction evidence="7">
        <text>D-tagatofuranose 6-phosphate + ATP = D-tagatofuranose 1,6-bisphosphate + ADP + H(+)</text>
        <dbReference type="Rhea" id="RHEA:12420"/>
        <dbReference type="ChEBI" id="CHEBI:15378"/>
        <dbReference type="ChEBI" id="CHEBI:30616"/>
        <dbReference type="ChEBI" id="CHEBI:58694"/>
        <dbReference type="ChEBI" id="CHEBI:58695"/>
        <dbReference type="ChEBI" id="CHEBI:456216"/>
        <dbReference type="EC" id="2.7.1.144"/>
    </reaction>
</comment>
<evidence type="ECO:0000256" key="8">
    <source>
        <dbReference type="RuleBase" id="RU369061"/>
    </source>
</evidence>
<keyword evidence="7" id="KW-0423">Lactose metabolism</keyword>
<comment type="similarity">
    <text evidence="1">Belongs to the carbohydrate kinase pfkB family.</text>
</comment>
<evidence type="ECO:0000313" key="11">
    <source>
        <dbReference type="Proteomes" id="UP000254879"/>
    </source>
</evidence>
<gene>
    <name evidence="10" type="primary">lacC</name>
    <name evidence="10" type="ORF">NCTC10815_01481</name>
</gene>
<dbReference type="Proteomes" id="UP000254879">
    <property type="component" value="Unassembled WGS sequence"/>
</dbReference>
<dbReference type="PROSITE" id="PS00584">
    <property type="entry name" value="PFKB_KINASES_2"/>
    <property type="match status" value="1"/>
</dbReference>
<evidence type="ECO:0000256" key="3">
    <source>
        <dbReference type="ARBA" id="ARBA00022741"/>
    </source>
</evidence>
<dbReference type="EMBL" id="UGPG01000001">
    <property type="protein sequence ID" value="STY44161.1"/>
    <property type="molecule type" value="Genomic_DNA"/>
</dbReference>
<dbReference type="GO" id="GO:0008662">
    <property type="term" value="F:1-phosphofructokinase activity"/>
    <property type="evidence" value="ECO:0007669"/>
    <property type="project" value="UniProtKB-UniRule"/>
</dbReference>
<evidence type="ECO:0000259" key="9">
    <source>
        <dbReference type="Pfam" id="PF00294"/>
    </source>
</evidence>
<dbReference type="InterPro" id="IPR017583">
    <property type="entry name" value="Tagatose/fructose_Pkinase"/>
</dbReference>